<evidence type="ECO:0000313" key="2">
    <source>
        <dbReference type="EMBL" id="OAE28461.1"/>
    </source>
</evidence>
<dbReference type="Proteomes" id="UP000077202">
    <property type="component" value="Unassembled WGS sequence"/>
</dbReference>
<reference evidence="2" key="1">
    <citation type="submission" date="2016-03" db="EMBL/GenBank/DDBJ databases">
        <title>Mechanisms controlling the formation of the plant cell surface in tip-growing cells are functionally conserved among land plants.</title>
        <authorList>
            <person name="Honkanen S."/>
            <person name="Jones V.A."/>
            <person name="Morieri G."/>
            <person name="Champion C."/>
            <person name="Hetherington A.J."/>
            <person name="Kelly S."/>
            <person name="Saint-Marcoux D."/>
            <person name="Proust H."/>
            <person name="Prescott H."/>
            <person name="Dolan L."/>
        </authorList>
    </citation>
    <scope>NUCLEOTIDE SEQUENCE [LARGE SCALE GENOMIC DNA]</scope>
    <source>
        <tissue evidence="2">Whole gametophyte</tissue>
    </source>
</reference>
<keyword evidence="3" id="KW-1185">Reference proteome</keyword>
<evidence type="ECO:0008006" key="4">
    <source>
        <dbReference type="Google" id="ProtNLM"/>
    </source>
</evidence>
<comment type="caution">
    <text evidence="2">The sequence shown here is derived from an EMBL/GenBank/DDBJ whole genome shotgun (WGS) entry which is preliminary data.</text>
</comment>
<dbReference type="AlphaFoldDB" id="A0A176W766"/>
<protein>
    <recommendedName>
        <fullName evidence="4">Transmembrane protein</fullName>
    </recommendedName>
</protein>
<proteinExistence type="predicted"/>
<name>A0A176W766_MARPO</name>
<accession>A0A176W766</accession>
<feature type="compositionally biased region" description="Acidic residues" evidence="1">
    <location>
        <begin position="1"/>
        <end position="12"/>
    </location>
</feature>
<organism evidence="2 3">
    <name type="scientific">Marchantia polymorpha subsp. ruderalis</name>
    <dbReference type="NCBI Taxonomy" id="1480154"/>
    <lineage>
        <taxon>Eukaryota</taxon>
        <taxon>Viridiplantae</taxon>
        <taxon>Streptophyta</taxon>
        <taxon>Embryophyta</taxon>
        <taxon>Marchantiophyta</taxon>
        <taxon>Marchantiopsida</taxon>
        <taxon>Marchantiidae</taxon>
        <taxon>Marchantiales</taxon>
        <taxon>Marchantiaceae</taxon>
        <taxon>Marchantia</taxon>
    </lineage>
</organism>
<dbReference type="PANTHER" id="PTHR34189">
    <property type="entry name" value="TRANSMEMBRANE PROTEIN"/>
    <property type="match status" value="1"/>
</dbReference>
<gene>
    <name evidence="2" type="ORF">AXG93_115s1510</name>
</gene>
<sequence length="181" mass="19804">MKPGDGDDDDEDEKKVEEDEAERVAAAPDEKRSHSMHVNLSVEDLVAVSTSTSLGVTPVNGRTNGTTIMPRSASGVTILDIMNPRSYSMEKAMKRDSRFQSENCIHMIPLVILLCYFCLWIASSEVPVSGDEHTRRAILHTIVPADIGPPGLQVHAPFEAKAFVIEQPSDALASSFKKVQK</sequence>
<evidence type="ECO:0000313" key="3">
    <source>
        <dbReference type="Proteomes" id="UP000077202"/>
    </source>
</evidence>
<feature type="region of interest" description="Disordered" evidence="1">
    <location>
        <begin position="1"/>
        <end position="35"/>
    </location>
</feature>
<evidence type="ECO:0000256" key="1">
    <source>
        <dbReference type="SAM" id="MobiDB-lite"/>
    </source>
</evidence>
<dbReference type="EMBL" id="LVLJ01001739">
    <property type="protein sequence ID" value="OAE28461.1"/>
    <property type="molecule type" value="Genomic_DNA"/>
</dbReference>
<dbReference type="PANTHER" id="PTHR34189:SF13">
    <property type="entry name" value="TRANSMEMBRANE PROTEIN"/>
    <property type="match status" value="1"/>
</dbReference>